<feature type="region of interest" description="Disordered" evidence="2">
    <location>
        <begin position="445"/>
        <end position="472"/>
    </location>
</feature>
<evidence type="ECO:0000256" key="1">
    <source>
        <dbReference type="ARBA" id="ARBA00007447"/>
    </source>
</evidence>
<evidence type="ECO:0000256" key="3">
    <source>
        <dbReference type="SAM" id="Phobius"/>
    </source>
</evidence>
<dbReference type="CDD" id="cd12087">
    <property type="entry name" value="TM_EGFR-like"/>
    <property type="match status" value="1"/>
</dbReference>
<feature type="domain" description="Peptidase A1" evidence="4">
    <location>
        <begin position="1"/>
        <end position="354"/>
    </location>
</feature>
<reference evidence="5 6" key="1">
    <citation type="submission" date="2023-08" db="EMBL/GenBank/DDBJ databases">
        <authorList>
            <person name="Palmer J.M."/>
        </authorList>
    </citation>
    <scope>NUCLEOTIDE SEQUENCE [LARGE SCALE GENOMIC DNA]</scope>
    <source>
        <strain evidence="5 6">TWF481</strain>
    </source>
</reference>
<dbReference type="SUPFAM" id="SSF50630">
    <property type="entry name" value="Acid proteases"/>
    <property type="match status" value="1"/>
</dbReference>
<dbReference type="PROSITE" id="PS51767">
    <property type="entry name" value="PEPTIDASE_A1"/>
    <property type="match status" value="1"/>
</dbReference>
<dbReference type="PANTHER" id="PTHR47966">
    <property type="entry name" value="BETA-SITE APP-CLEAVING ENZYME, ISOFORM A-RELATED"/>
    <property type="match status" value="1"/>
</dbReference>
<name>A0AAV9VT77_9PEZI</name>
<dbReference type="AlphaFoldDB" id="A0AAV9VT77"/>
<keyword evidence="3" id="KW-0812">Transmembrane</keyword>
<dbReference type="Proteomes" id="UP001370758">
    <property type="component" value="Unassembled WGS sequence"/>
</dbReference>
<comment type="similarity">
    <text evidence="1">Belongs to the peptidase A1 family.</text>
</comment>
<comment type="caution">
    <text evidence="5">The sequence shown here is derived from an EMBL/GenBank/DDBJ whole genome shotgun (WGS) entry which is preliminary data.</text>
</comment>
<protein>
    <recommendedName>
        <fullName evidence="4">Peptidase A1 domain-containing protein</fullName>
    </recommendedName>
</protein>
<accession>A0AAV9VT77</accession>
<keyword evidence="3" id="KW-0472">Membrane</keyword>
<dbReference type="Pfam" id="PF00026">
    <property type="entry name" value="Asp"/>
    <property type="match status" value="1"/>
</dbReference>
<organism evidence="5 6">
    <name type="scientific">Arthrobotrys musiformis</name>
    <dbReference type="NCBI Taxonomy" id="47236"/>
    <lineage>
        <taxon>Eukaryota</taxon>
        <taxon>Fungi</taxon>
        <taxon>Dikarya</taxon>
        <taxon>Ascomycota</taxon>
        <taxon>Pezizomycotina</taxon>
        <taxon>Orbiliomycetes</taxon>
        <taxon>Orbiliales</taxon>
        <taxon>Orbiliaceae</taxon>
        <taxon>Arthrobotrys</taxon>
    </lineage>
</organism>
<dbReference type="Gene3D" id="2.40.70.10">
    <property type="entry name" value="Acid Proteases"/>
    <property type="match status" value="2"/>
</dbReference>
<sequence>MSIGLPPQNITALVTGNQLTWVPIFYDEKNKCGYDDDMFTKNQFSLVDELCGAIINDYGIYNGILANKSGVSVFVGENSLAYYSARGRYIPGNAAVGTIGLNDIEIQNFTFLASNKYFTSAPELGLGVQSSFSLPEKVGPDGKTLDLGLLPALLRQGLIDVMGLGIYYDAYEQDINQSQITFGAVDTDKFDLPIITYPSAAVDDVGGLTTRKITSSAGNTTLFSFTTQEVSVSISEPSIRLPEAYLNPMLKALNASESFYSNKTFYADCKAVEKLDLSLSFEFSGINITLTAKDLIGKVQEPLSEKTRCRIFLDNSDNGGIDNVTISETVQLGIPFLRVAYLWLDYQNNQTSLAKAKQRVTTSNFVKIGEDGIEATLEEQRLTEAPLDQEPDVNREADIDYETDKPPVGAIAGGSVGGIAALGIVGFLIFWTIKKREISDLVVPPPSMGELEGKELPRNAHEVSADNSRSELQGSDQFSKELLADCVFPVELPALSICEEVEEKVADENRNSDSCSP</sequence>
<proteinExistence type="inferred from homology"/>
<feature type="compositionally biased region" description="Basic and acidic residues" evidence="2">
    <location>
        <begin position="451"/>
        <end position="464"/>
    </location>
</feature>
<dbReference type="InterPro" id="IPR021109">
    <property type="entry name" value="Peptidase_aspartic_dom_sf"/>
</dbReference>
<keyword evidence="3" id="KW-1133">Transmembrane helix</keyword>
<dbReference type="GO" id="GO:0004190">
    <property type="term" value="F:aspartic-type endopeptidase activity"/>
    <property type="evidence" value="ECO:0007669"/>
    <property type="project" value="InterPro"/>
</dbReference>
<evidence type="ECO:0000313" key="6">
    <source>
        <dbReference type="Proteomes" id="UP001370758"/>
    </source>
</evidence>
<evidence type="ECO:0000256" key="2">
    <source>
        <dbReference type="SAM" id="MobiDB-lite"/>
    </source>
</evidence>
<gene>
    <name evidence="5" type="ORF">TWF481_002398</name>
</gene>
<dbReference type="GO" id="GO:0006508">
    <property type="term" value="P:proteolysis"/>
    <property type="evidence" value="ECO:0007669"/>
    <property type="project" value="InterPro"/>
</dbReference>
<dbReference type="InterPro" id="IPR001461">
    <property type="entry name" value="Aspartic_peptidase_A1"/>
</dbReference>
<keyword evidence="6" id="KW-1185">Reference proteome</keyword>
<dbReference type="EMBL" id="JAVHJL010000011">
    <property type="protein sequence ID" value="KAK6496373.1"/>
    <property type="molecule type" value="Genomic_DNA"/>
</dbReference>
<feature type="transmembrane region" description="Helical" evidence="3">
    <location>
        <begin position="408"/>
        <end position="431"/>
    </location>
</feature>
<dbReference type="PANTHER" id="PTHR47966:SF51">
    <property type="entry name" value="BETA-SITE APP-CLEAVING ENZYME, ISOFORM A-RELATED"/>
    <property type="match status" value="1"/>
</dbReference>
<dbReference type="InterPro" id="IPR033121">
    <property type="entry name" value="PEPTIDASE_A1"/>
</dbReference>
<evidence type="ECO:0000259" key="4">
    <source>
        <dbReference type="PROSITE" id="PS51767"/>
    </source>
</evidence>
<evidence type="ECO:0000313" key="5">
    <source>
        <dbReference type="EMBL" id="KAK6496373.1"/>
    </source>
</evidence>